<keyword evidence="10" id="KW-1185">Reference proteome</keyword>
<comment type="caution">
    <text evidence="9">The sequence shown here is derived from an EMBL/GenBank/DDBJ whole genome shotgun (WGS) entry which is preliminary data.</text>
</comment>
<dbReference type="Gene3D" id="3.40.50.150">
    <property type="entry name" value="Vaccinia Virus protein VP39"/>
    <property type="match status" value="1"/>
</dbReference>
<sequence length="438" mass="50299">MRFIDLFAGLGGFHLGLSVLGHECVFASELNADLRDLYERNFQMKISGDIKNIDAKDIPAHDILCAGFPCQPFSKAGNQDGLNDLDRGTLFYDIVRILKHHNTEFFILENVPNLKTHDKGNTWNKISKILKEDLGYTISSCKLSPHNFGIPQIRERLFIVGCKNGLTDFIWPEKDVFDKLNIRQILDDNRDKPLPERELESLAIWQEFLDNLPKSCKLPSFPIWSMEFGATYPVNGKAPFHRTKEDLNDYRGSYGVDLKGVPKKIQLQLLPSYARLKQKNKVFPKWKQNFINQNRDFYNQNKVFIDPVLPKLKELPSSWQKLEWNCQGEERSIYHNIIQFRGSGIRVKRSNYAPSLVASSTTQLPIIGWEGRYISVREAARLQSLDNLDINLSETQSYHALGNAVNAKVVELIAERLIGNFIENIQVQNTLLYEQVTV</sequence>
<reference evidence="9 10" key="1">
    <citation type="submission" date="2016-07" db="EMBL/GenBank/DDBJ databases">
        <title>Genome analysis of Sphingobacterium siyangense T12B17.</title>
        <authorList>
            <person name="Xu D."/>
            <person name="Su Y."/>
            <person name="Zheng S."/>
        </authorList>
    </citation>
    <scope>NUCLEOTIDE SEQUENCE [LARGE SCALE GENOMIC DNA]</scope>
    <source>
        <strain evidence="9 10">T12B17</strain>
    </source>
</reference>
<comment type="catalytic activity">
    <reaction evidence="5 8">
        <text>a 2'-deoxycytidine in DNA + S-adenosyl-L-methionine = a 5-methyl-2'-deoxycytidine in DNA + S-adenosyl-L-homocysteine + H(+)</text>
        <dbReference type="Rhea" id="RHEA:13681"/>
        <dbReference type="Rhea" id="RHEA-COMP:11369"/>
        <dbReference type="Rhea" id="RHEA-COMP:11370"/>
        <dbReference type="ChEBI" id="CHEBI:15378"/>
        <dbReference type="ChEBI" id="CHEBI:57856"/>
        <dbReference type="ChEBI" id="CHEBI:59789"/>
        <dbReference type="ChEBI" id="CHEBI:85452"/>
        <dbReference type="ChEBI" id="CHEBI:85454"/>
        <dbReference type="EC" id="2.1.1.37"/>
    </reaction>
</comment>
<evidence type="ECO:0000256" key="4">
    <source>
        <dbReference type="ARBA" id="ARBA00022747"/>
    </source>
</evidence>
<dbReference type="Gene3D" id="3.90.120.10">
    <property type="entry name" value="DNA Methylase, subunit A, domain 2"/>
    <property type="match status" value="1"/>
</dbReference>
<keyword evidence="4" id="KW-0680">Restriction system</keyword>
<dbReference type="GO" id="GO:0032259">
    <property type="term" value="P:methylation"/>
    <property type="evidence" value="ECO:0007669"/>
    <property type="project" value="UniProtKB-KW"/>
</dbReference>
<organism evidence="9 10">
    <name type="scientific">Sphingobacterium siyangense</name>
    <dbReference type="NCBI Taxonomy" id="459529"/>
    <lineage>
        <taxon>Bacteria</taxon>
        <taxon>Pseudomonadati</taxon>
        <taxon>Bacteroidota</taxon>
        <taxon>Sphingobacteriia</taxon>
        <taxon>Sphingobacteriales</taxon>
        <taxon>Sphingobacteriaceae</taxon>
        <taxon>Sphingobacterium</taxon>
    </lineage>
</organism>
<proteinExistence type="inferred from homology"/>
<dbReference type="InterPro" id="IPR029063">
    <property type="entry name" value="SAM-dependent_MTases_sf"/>
</dbReference>
<keyword evidence="2 6" id="KW-0808">Transferase</keyword>
<name>A0A420FG51_9SPHI</name>
<accession>A0A420FG51</accession>
<feature type="active site" evidence="6">
    <location>
        <position position="70"/>
    </location>
</feature>
<keyword evidence="1 6" id="KW-0489">Methyltransferase</keyword>
<dbReference type="PROSITE" id="PS00094">
    <property type="entry name" value="C5_MTASE_1"/>
    <property type="match status" value="1"/>
</dbReference>
<dbReference type="Proteomes" id="UP000286402">
    <property type="component" value="Unassembled WGS sequence"/>
</dbReference>
<evidence type="ECO:0000256" key="2">
    <source>
        <dbReference type="ARBA" id="ARBA00022679"/>
    </source>
</evidence>
<evidence type="ECO:0000256" key="1">
    <source>
        <dbReference type="ARBA" id="ARBA00022603"/>
    </source>
</evidence>
<gene>
    <name evidence="9" type="ORF">BCY89_17410</name>
</gene>
<evidence type="ECO:0000256" key="7">
    <source>
        <dbReference type="RuleBase" id="RU000416"/>
    </source>
</evidence>
<dbReference type="NCBIfam" id="TIGR00675">
    <property type="entry name" value="dcm"/>
    <property type="match status" value="1"/>
</dbReference>
<dbReference type="SUPFAM" id="SSF53335">
    <property type="entry name" value="S-adenosyl-L-methionine-dependent methyltransferases"/>
    <property type="match status" value="1"/>
</dbReference>
<dbReference type="GO" id="GO:0009307">
    <property type="term" value="P:DNA restriction-modification system"/>
    <property type="evidence" value="ECO:0007669"/>
    <property type="project" value="UniProtKB-KW"/>
</dbReference>
<dbReference type="EC" id="2.1.1.37" evidence="8"/>
<dbReference type="AlphaFoldDB" id="A0A420FG51"/>
<dbReference type="InterPro" id="IPR001525">
    <property type="entry name" value="C5_MeTfrase"/>
</dbReference>
<dbReference type="Pfam" id="PF00145">
    <property type="entry name" value="DNA_methylase"/>
    <property type="match status" value="1"/>
</dbReference>
<dbReference type="InterPro" id="IPR018117">
    <property type="entry name" value="C5_DNA_meth_AS"/>
</dbReference>
<protein>
    <recommendedName>
        <fullName evidence="8">Cytosine-specific methyltransferase</fullName>
        <ecNumber evidence="8">2.1.1.37</ecNumber>
    </recommendedName>
</protein>
<comment type="similarity">
    <text evidence="6 7">Belongs to the class I-like SAM-binding methyltransferase superfamily. C5-methyltransferase family.</text>
</comment>
<dbReference type="RefSeq" id="WP_120336151.1">
    <property type="nucleotide sequence ID" value="NZ_MCAQ01000028.1"/>
</dbReference>
<dbReference type="PRINTS" id="PR00105">
    <property type="entry name" value="C5METTRFRASE"/>
</dbReference>
<evidence type="ECO:0000313" key="9">
    <source>
        <dbReference type="EMBL" id="RKF31927.1"/>
    </source>
</evidence>
<keyword evidence="3 6" id="KW-0949">S-adenosyl-L-methionine</keyword>
<dbReference type="GO" id="GO:0003886">
    <property type="term" value="F:DNA (cytosine-5-)-methyltransferase activity"/>
    <property type="evidence" value="ECO:0007669"/>
    <property type="project" value="UniProtKB-EC"/>
</dbReference>
<dbReference type="PROSITE" id="PS51679">
    <property type="entry name" value="SAM_MT_C5"/>
    <property type="match status" value="1"/>
</dbReference>
<dbReference type="EMBL" id="MCAQ01000028">
    <property type="protein sequence ID" value="RKF31927.1"/>
    <property type="molecule type" value="Genomic_DNA"/>
</dbReference>
<dbReference type="PANTHER" id="PTHR46098">
    <property type="entry name" value="TRNA (CYTOSINE(38)-C(5))-METHYLTRANSFERASE"/>
    <property type="match status" value="1"/>
</dbReference>
<evidence type="ECO:0000313" key="10">
    <source>
        <dbReference type="Proteomes" id="UP000286402"/>
    </source>
</evidence>
<evidence type="ECO:0000256" key="8">
    <source>
        <dbReference type="RuleBase" id="RU000417"/>
    </source>
</evidence>
<evidence type="ECO:0000256" key="3">
    <source>
        <dbReference type="ARBA" id="ARBA00022691"/>
    </source>
</evidence>
<dbReference type="PANTHER" id="PTHR46098:SF1">
    <property type="entry name" value="TRNA (CYTOSINE(38)-C(5))-METHYLTRANSFERASE"/>
    <property type="match status" value="1"/>
</dbReference>
<evidence type="ECO:0000256" key="6">
    <source>
        <dbReference type="PROSITE-ProRule" id="PRU01016"/>
    </source>
</evidence>
<evidence type="ECO:0000256" key="5">
    <source>
        <dbReference type="ARBA" id="ARBA00047422"/>
    </source>
</evidence>
<dbReference type="InterPro" id="IPR050750">
    <property type="entry name" value="C5-MTase"/>
</dbReference>